<organism evidence="2 3">
    <name type="scientific">Bugula neritina</name>
    <name type="common">Brown bryozoan</name>
    <name type="synonym">Sertularia neritina</name>
    <dbReference type="NCBI Taxonomy" id="10212"/>
    <lineage>
        <taxon>Eukaryota</taxon>
        <taxon>Metazoa</taxon>
        <taxon>Spiralia</taxon>
        <taxon>Lophotrochozoa</taxon>
        <taxon>Bryozoa</taxon>
        <taxon>Gymnolaemata</taxon>
        <taxon>Cheilostomatida</taxon>
        <taxon>Flustrina</taxon>
        <taxon>Buguloidea</taxon>
        <taxon>Bugulidae</taxon>
        <taxon>Bugula</taxon>
    </lineage>
</organism>
<evidence type="ECO:0000313" key="2">
    <source>
        <dbReference type="EMBL" id="KAF6022598.1"/>
    </source>
</evidence>
<protein>
    <submittedName>
        <fullName evidence="2">Uncharacterized protein</fullName>
    </submittedName>
</protein>
<sequence length="216" mass="25352">MQVLKQRISNLLTCGIVNDIFIMLLYKLLLILLVAIAWKIFTDTSIQSARTYLFVHHRIDENQDDLFTSDGESGAEENFASNYRSDRTELLNLDVYLTHGIKRVRYKDLQTFAKENKYNLHIKVAKLLNENEHNLPDLMKSPYCSVKAFTEQDYKNLAGHLDVNLEESWKRTSDMEKRDEETEQKLKEVQYCEYDYIQVLFNANIEATNLIFVNLP</sequence>
<reference evidence="2" key="1">
    <citation type="submission" date="2020-06" db="EMBL/GenBank/DDBJ databases">
        <title>Draft genome of Bugula neritina, a colonial animal packing powerful symbionts and potential medicines.</title>
        <authorList>
            <person name="Rayko M."/>
        </authorList>
    </citation>
    <scope>NUCLEOTIDE SEQUENCE [LARGE SCALE GENOMIC DNA]</scope>
    <source>
        <strain evidence="2">Kwan_BN1</strain>
    </source>
</reference>
<evidence type="ECO:0000256" key="1">
    <source>
        <dbReference type="SAM" id="Phobius"/>
    </source>
</evidence>
<keyword evidence="1" id="KW-1133">Transmembrane helix</keyword>
<evidence type="ECO:0000313" key="3">
    <source>
        <dbReference type="Proteomes" id="UP000593567"/>
    </source>
</evidence>
<dbReference type="Proteomes" id="UP000593567">
    <property type="component" value="Unassembled WGS sequence"/>
</dbReference>
<name>A0A7J7JB44_BUGNE</name>
<keyword evidence="1" id="KW-0812">Transmembrane</keyword>
<dbReference type="AlphaFoldDB" id="A0A7J7JB44"/>
<accession>A0A7J7JB44</accession>
<keyword evidence="3" id="KW-1185">Reference proteome</keyword>
<gene>
    <name evidence="2" type="ORF">EB796_019083</name>
</gene>
<feature type="transmembrane region" description="Helical" evidence="1">
    <location>
        <begin position="20"/>
        <end position="41"/>
    </location>
</feature>
<dbReference type="EMBL" id="VXIV02002829">
    <property type="protein sequence ID" value="KAF6022598.1"/>
    <property type="molecule type" value="Genomic_DNA"/>
</dbReference>
<proteinExistence type="predicted"/>
<keyword evidence="1" id="KW-0472">Membrane</keyword>
<comment type="caution">
    <text evidence="2">The sequence shown here is derived from an EMBL/GenBank/DDBJ whole genome shotgun (WGS) entry which is preliminary data.</text>
</comment>